<evidence type="ECO:0000313" key="3">
    <source>
        <dbReference type="EMBL" id="EDL82974.1"/>
    </source>
</evidence>
<dbReference type="EMBL" id="CH474058">
    <property type="protein sequence ID" value="EDL82974.1"/>
    <property type="molecule type" value="Genomic_DNA"/>
</dbReference>
<reference evidence="3" key="3">
    <citation type="submission" date="2005-07" db="EMBL/GenBank/DDBJ databases">
        <authorList>
            <person name="Mural R.J."/>
            <person name="Li P.W."/>
            <person name="Adams M.D."/>
            <person name="Amanatides P.G."/>
            <person name="Baden-Tillson H."/>
            <person name="Barnstead M."/>
            <person name="Chin S.H."/>
            <person name="Dew I."/>
            <person name="Evans C.A."/>
            <person name="Ferriera S."/>
            <person name="Flanigan M."/>
            <person name="Fosler C."/>
            <person name="Glodek A."/>
            <person name="Gu Z."/>
            <person name="Holt R.A."/>
            <person name="Jennings D."/>
            <person name="Kraft C.L."/>
            <person name="Lu F."/>
            <person name="Nguyen T."/>
            <person name="Nusskern D.R."/>
            <person name="Pfannkoch C.M."/>
            <person name="Sitter C."/>
            <person name="Sutton G.G."/>
            <person name="Venter J.C."/>
            <person name="Wang Z."/>
            <person name="Woodage T."/>
            <person name="Zheng X.H."/>
            <person name="Zhong F."/>
        </authorList>
    </citation>
    <scope>NUCLEOTIDE SEQUENCE</scope>
    <source>
        <strain evidence="3">BN</strain>
    </source>
</reference>
<feature type="region of interest" description="Disordered" evidence="1">
    <location>
        <begin position="1"/>
        <end position="90"/>
    </location>
</feature>
<evidence type="ECO:0000256" key="1">
    <source>
        <dbReference type="SAM" id="MobiDB-lite"/>
    </source>
</evidence>
<organism evidence="2">
    <name type="scientific">Rattus norvegicus</name>
    <name type="common">Rat</name>
    <dbReference type="NCBI Taxonomy" id="10116"/>
    <lineage>
        <taxon>Eukaryota</taxon>
        <taxon>Metazoa</taxon>
        <taxon>Chordata</taxon>
        <taxon>Craniata</taxon>
        <taxon>Vertebrata</taxon>
        <taxon>Euteleostomi</taxon>
        <taxon>Mammalia</taxon>
        <taxon>Eutheria</taxon>
        <taxon>Euarchontoglires</taxon>
        <taxon>Glires</taxon>
        <taxon>Rodentia</taxon>
        <taxon>Myomorpha</taxon>
        <taxon>Muroidea</taxon>
        <taxon>Muridae</taxon>
        <taxon>Murinae</taxon>
        <taxon>Rattus</taxon>
    </lineage>
</organism>
<reference evidence="2" key="1">
    <citation type="submission" date="2004-02" db="EMBL/GenBank/DDBJ databases">
        <title>Liver regeneration after PH.</title>
        <authorList>
            <person name="Xu C.S."/>
            <person name="Zhang L."/>
            <person name="Chang C.F."/>
            <person name="Han H.P."/>
            <person name="Wang G.P."/>
            <person name="Chai L.Q."/>
            <person name="Yuan J.Y."/>
            <person name="Yang K.J."/>
            <person name="Zhao L.F."/>
            <person name="Ma H."/>
            <person name="Wang L."/>
            <person name="Wang S.F."/>
            <person name="Xing X.K."/>
            <person name="Shen G.M."/>
            <person name="Shi J.B."/>
            <person name="Rahman S."/>
            <person name="Wang Q.N."/>
            <person name="Zhang J.B."/>
        </authorList>
    </citation>
    <scope>NUCLEOTIDE SEQUENCE</scope>
</reference>
<feature type="compositionally biased region" description="Basic and acidic residues" evidence="1">
    <location>
        <begin position="7"/>
        <end position="40"/>
    </location>
</feature>
<dbReference type="EMBL" id="AY539929">
    <property type="protein sequence ID" value="AAS66269.1"/>
    <property type="molecule type" value="mRNA"/>
</dbReference>
<proteinExistence type="evidence at transcript level"/>
<dbReference type="Proteomes" id="UP000234681">
    <property type="component" value="Chromosome 2"/>
</dbReference>
<protein>
    <submittedName>
        <fullName evidence="2">LRRGT00178</fullName>
    </submittedName>
</protein>
<sequence>MMKKSKTTQEELKSKTQDEEAQEEKKCISEDPNRESRNLYKDFNVGNQPHSYRAAQSRVTNAGTRTVSVDAASGIQMPRSNRREGTSKASLSAMKKRLLFWKSWREGSETSHIDHCSRKCTSGFPMTLWLYDSSLCQLDTQLAGAVSKGSGTLCGVKL</sequence>
<dbReference type="AlphaFoldDB" id="F7EP06"/>
<evidence type="ECO:0000313" key="2">
    <source>
        <dbReference type="EMBL" id="AAS66269.1"/>
    </source>
</evidence>
<feature type="compositionally biased region" description="Polar residues" evidence="1">
    <location>
        <begin position="57"/>
        <end position="67"/>
    </location>
</feature>
<gene>
    <name evidence="3" type="primary">LOC499542</name>
    <name evidence="3" type="ORF">rCG_65861</name>
</gene>
<reference evidence="3" key="2">
    <citation type="journal article" date="2005" name="Genome Res.">
        <title>Gene and alternative splicing annotation with AIR.</title>
        <authorList>
            <person name="Florea L."/>
            <person name="Di Francesco V."/>
            <person name="Miller J."/>
            <person name="Turner R."/>
            <person name="Yao A."/>
            <person name="Harris M."/>
            <person name="Walenz B."/>
            <person name="Mobarry C."/>
            <person name="Merkulov G.V."/>
            <person name="Charlab R."/>
            <person name="Dew I."/>
            <person name="Deng Z."/>
            <person name="Istrail S."/>
            <person name="Li P."/>
            <person name="Sutton G."/>
        </authorList>
    </citation>
    <scope>NUCLEOTIDE SEQUENCE</scope>
    <source>
        <strain evidence="3">BN</strain>
    </source>
</reference>
<accession>F7EP06</accession>
<name>F7EP06_RAT</name>
<dbReference type="HOGENOM" id="CLU_1668856_0_0_1"/>